<organism evidence="14 15">
    <name type="scientific">Acanthocheilonema viteae</name>
    <name type="common">Filarial nematode worm</name>
    <name type="synonym">Dipetalonema viteae</name>
    <dbReference type="NCBI Taxonomy" id="6277"/>
    <lineage>
        <taxon>Eukaryota</taxon>
        <taxon>Metazoa</taxon>
        <taxon>Ecdysozoa</taxon>
        <taxon>Nematoda</taxon>
        <taxon>Chromadorea</taxon>
        <taxon>Rhabditida</taxon>
        <taxon>Spirurina</taxon>
        <taxon>Spiruromorpha</taxon>
        <taxon>Filarioidea</taxon>
        <taxon>Onchocercidae</taxon>
        <taxon>Acanthocheilonema</taxon>
    </lineage>
</organism>
<dbReference type="InterPro" id="IPR004181">
    <property type="entry name" value="Znf_MIZ"/>
</dbReference>
<evidence type="ECO:0000256" key="12">
    <source>
        <dbReference type="ARBA" id="ARBA00032533"/>
    </source>
</evidence>
<keyword evidence="8" id="KW-0833">Ubl conjugation pathway</keyword>
<evidence type="ECO:0000256" key="4">
    <source>
        <dbReference type="ARBA" id="ARBA00020923"/>
    </source>
</evidence>
<reference evidence="14 15" key="1">
    <citation type="submission" date="2018-08" db="EMBL/GenBank/DDBJ databases">
        <authorList>
            <person name="Laetsch R D."/>
            <person name="Stevens L."/>
            <person name="Kumar S."/>
            <person name="Blaxter L. M."/>
        </authorList>
    </citation>
    <scope>NUCLEOTIDE SEQUENCE [LARGE SCALE GENOMIC DNA]</scope>
</reference>
<evidence type="ECO:0000256" key="10">
    <source>
        <dbReference type="ARBA" id="ARBA00023242"/>
    </source>
</evidence>
<keyword evidence="7" id="KW-0863">Zinc-finger</keyword>
<comment type="similarity">
    <text evidence="3">Belongs to the NSE2 family.</text>
</comment>
<dbReference type="AlphaFoldDB" id="A0A498SJ91"/>
<dbReference type="GO" id="GO:0016925">
    <property type="term" value="P:protein sumoylation"/>
    <property type="evidence" value="ECO:0007669"/>
    <property type="project" value="TreeGrafter"/>
</dbReference>
<evidence type="ECO:0000259" key="13">
    <source>
        <dbReference type="Pfam" id="PF11789"/>
    </source>
</evidence>
<accession>A0A498SJ91</accession>
<evidence type="ECO:0000256" key="1">
    <source>
        <dbReference type="ARBA" id="ARBA00004123"/>
    </source>
</evidence>
<dbReference type="Proteomes" id="UP000276991">
    <property type="component" value="Unassembled WGS sequence"/>
</dbReference>
<dbReference type="STRING" id="6277.A0A498SJ91"/>
<evidence type="ECO:0000256" key="7">
    <source>
        <dbReference type="ARBA" id="ARBA00022771"/>
    </source>
</evidence>
<dbReference type="GO" id="GO:0061665">
    <property type="term" value="F:SUMO ligase activity"/>
    <property type="evidence" value="ECO:0007669"/>
    <property type="project" value="TreeGrafter"/>
</dbReference>
<proteinExistence type="inferred from homology"/>
<evidence type="ECO:0000256" key="8">
    <source>
        <dbReference type="ARBA" id="ARBA00022786"/>
    </source>
</evidence>
<evidence type="ECO:0000256" key="11">
    <source>
        <dbReference type="ARBA" id="ARBA00031731"/>
    </source>
</evidence>
<evidence type="ECO:0000313" key="15">
    <source>
        <dbReference type="Proteomes" id="UP000276991"/>
    </source>
</evidence>
<keyword evidence="6" id="KW-0479">Metal-binding</keyword>
<dbReference type="Pfam" id="PF11789">
    <property type="entry name" value="zf-Nse"/>
    <property type="match status" value="1"/>
</dbReference>
<name>A0A498SJ91_ACAVI</name>
<comment type="pathway">
    <text evidence="2">Protein modification; protein sumoylation.</text>
</comment>
<evidence type="ECO:0000256" key="9">
    <source>
        <dbReference type="ARBA" id="ARBA00022833"/>
    </source>
</evidence>
<dbReference type="PANTHER" id="PTHR21330:SF1">
    <property type="entry name" value="E3 SUMO-PROTEIN LIGASE NSE2"/>
    <property type="match status" value="1"/>
</dbReference>
<keyword evidence="5" id="KW-0808">Transferase</keyword>
<sequence length="205" mass="24168">MVDLLKEKMDCKAALAEMGRWRESLNELLTMVESIKRNTENSDWDERMRSLLDYIEHLDREATIETEVLKEIQSQGSDVDVDISRDRFRKRVEEIGWEQRNIEGEAADKIEALRMIERANTSGTVQVERIYYSKKDPYTKKDIKDPVQNKVCKHVYDRESVLANIHECKKRRLICRCPVSGCPNKKPLIMRDMVTFSKFYDCLKD</sequence>
<dbReference type="InterPro" id="IPR013083">
    <property type="entry name" value="Znf_RING/FYVE/PHD"/>
</dbReference>
<evidence type="ECO:0000256" key="6">
    <source>
        <dbReference type="ARBA" id="ARBA00022723"/>
    </source>
</evidence>
<keyword evidence="10" id="KW-0539">Nucleus</keyword>
<gene>
    <name evidence="14" type="ORF">NAV_LOCUS6662</name>
</gene>
<dbReference type="Gene3D" id="3.30.40.10">
    <property type="entry name" value="Zinc/RING finger domain, C3HC4 (zinc finger)"/>
    <property type="match status" value="1"/>
</dbReference>
<dbReference type="GO" id="GO:0000724">
    <property type="term" value="P:double-strand break repair via homologous recombination"/>
    <property type="evidence" value="ECO:0007669"/>
    <property type="project" value="InterPro"/>
</dbReference>
<dbReference type="GO" id="GO:0005634">
    <property type="term" value="C:nucleus"/>
    <property type="evidence" value="ECO:0007669"/>
    <property type="project" value="UniProtKB-SubCell"/>
</dbReference>
<dbReference type="EMBL" id="UPTC01001428">
    <property type="protein sequence ID" value="VBB31871.1"/>
    <property type="molecule type" value="Genomic_DNA"/>
</dbReference>
<dbReference type="CDD" id="cd16651">
    <property type="entry name" value="SPL-RING_NSE2"/>
    <property type="match status" value="1"/>
</dbReference>
<keyword evidence="9" id="KW-0862">Zinc</keyword>
<comment type="subcellular location">
    <subcellularLocation>
        <location evidence="1">Nucleus</location>
    </subcellularLocation>
</comment>
<feature type="domain" description="SP-RING-type" evidence="13">
    <location>
        <begin position="125"/>
        <end position="182"/>
    </location>
</feature>
<evidence type="ECO:0000313" key="14">
    <source>
        <dbReference type="EMBL" id="VBB31871.1"/>
    </source>
</evidence>
<evidence type="ECO:0000256" key="3">
    <source>
        <dbReference type="ARBA" id="ARBA00008212"/>
    </source>
</evidence>
<dbReference type="PANTHER" id="PTHR21330">
    <property type="entry name" value="E3 SUMO-PROTEIN LIGASE NSE2"/>
    <property type="match status" value="1"/>
</dbReference>
<dbReference type="OrthoDB" id="26899at2759"/>
<protein>
    <recommendedName>
        <fullName evidence="4">E3 SUMO-protein ligase NSE2</fullName>
    </recommendedName>
    <alternativeName>
        <fullName evidence="11">E3 SUMO-protein transferase NSE2</fullName>
    </alternativeName>
    <alternativeName>
        <fullName evidence="12">Non-structural maintenance of chromosomes element 2 homolog</fullName>
    </alternativeName>
</protein>
<keyword evidence="15" id="KW-1185">Reference proteome</keyword>
<dbReference type="InterPro" id="IPR026846">
    <property type="entry name" value="Nse2(Mms21)"/>
</dbReference>
<evidence type="ECO:0000256" key="5">
    <source>
        <dbReference type="ARBA" id="ARBA00022679"/>
    </source>
</evidence>
<dbReference type="GO" id="GO:0008270">
    <property type="term" value="F:zinc ion binding"/>
    <property type="evidence" value="ECO:0007669"/>
    <property type="project" value="UniProtKB-KW"/>
</dbReference>
<evidence type="ECO:0000256" key="2">
    <source>
        <dbReference type="ARBA" id="ARBA00004718"/>
    </source>
</evidence>
<dbReference type="GO" id="GO:0030915">
    <property type="term" value="C:Smc5-Smc6 complex"/>
    <property type="evidence" value="ECO:0007669"/>
    <property type="project" value="InterPro"/>
</dbReference>